<organism evidence="8">
    <name type="scientific">hydrothermal vent metagenome</name>
    <dbReference type="NCBI Taxonomy" id="652676"/>
    <lineage>
        <taxon>unclassified sequences</taxon>
        <taxon>metagenomes</taxon>
        <taxon>ecological metagenomes</taxon>
    </lineage>
</organism>
<dbReference type="InterPro" id="IPR050586">
    <property type="entry name" value="CPA3_Na-H_Antiporter_D"/>
</dbReference>
<proteinExistence type="predicted"/>
<evidence type="ECO:0000256" key="5">
    <source>
        <dbReference type="ARBA" id="ARBA00023136"/>
    </source>
</evidence>
<feature type="transmembrane region" description="Helical" evidence="6">
    <location>
        <begin position="412"/>
        <end position="429"/>
    </location>
</feature>
<sequence length="512" mass="54187">MMGHWLIVPVLLPMVAAILMLLTARMGRAVERSISLLSMLGLVAVSAVLLNASLSGDYQVYALGNWVAPFGIVLVLDRLSALMVLLTSVLALFSLLYACNGQDREGRHFHVLFHMQLMGLNGAFLTGDLFNLFVFFEILLIASYGLLLHGGGPLRSRAGLHYVILNLAGSALFLIGVGTIYGMLGTLNMADLAVKVAQADPEQLRLIHISALLLMVVFGLKAALLPLYFWLPGAYSAASAPVAALFAIMTKVGVYSIIRIFMLVFGIEAGVLSNLAQPWLLPLGLVTLTLGAFGVLASRCLRKQVAYLVVVSVGTLIAGVGLLTVESMAASLYYLMHSTLITGGLFLLADLIARQRGDVGSELRIGPTVTQPLLLSTMFFIAALAVVGLPPLSGFIGKLLLLQAAVQQPSVAWFWSVILIASFFALIALSRTGSTLFLKTDDTAITGVRAGGASLLAVTALLLSSPLLAVYGDAVSGFTTATAEQLMQPMQYIEGVLGPQPSPLVSSLGGEQ</sequence>
<dbReference type="AlphaFoldDB" id="A0A3B1A7D1"/>
<dbReference type="Pfam" id="PF00361">
    <property type="entry name" value="Proton_antipo_M"/>
    <property type="match status" value="1"/>
</dbReference>
<keyword evidence="5 6" id="KW-0472">Membrane</keyword>
<protein>
    <submittedName>
        <fullName evidence="8">Na(+) H(+) antiporter subunit D</fullName>
    </submittedName>
</protein>
<evidence type="ECO:0000256" key="6">
    <source>
        <dbReference type="SAM" id="Phobius"/>
    </source>
</evidence>
<feature type="transmembrane region" description="Helical" evidence="6">
    <location>
        <begin position="66"/>
        <end position="97"/>
    </location>
</feature>
<feature type="transmembrane region" description="Helical" evidence="6">
    <location>
        <begin position="6"/>
        <end position="24"/>
    </location>
</feature>
<dbReference type="GO" id="GO:0005886">
    <property type="term" value="C:plasma membrane"/>
    <property type="evidence" value="ECO:0007669"/>
    <property type="project" value="UniProtKB-SubCell"/>
</dbReference>
<accession>A0A3B1A7D1</accession>
<dbReference type="GO" id="GO:0042773">
    <property type="term" value="P:ATP synthesis coupled electron transport"/>
    <property type="evidence" value="ECO:0007669"/>
    <property type="project" value="InterPro"/>
</dbReference>
<dbReference type="PANTHER" id="PTHR42703:SF1">
    <property type="entry name" value="NA(+)_H(+) ANTIPORTER SUBUNIT D1"/>
    <property type="match status" value="1"/>
</dbReference>
<feature type="transmembrane region" description="Helical" evidence="6">
    <location>
        <begin position="331"/>
        <end position="352"/>
    </location>
</feature>
<dbReference type="PANTHER" id="PTHR42703">
    <property type="entry name" value="NADH DEHYDROGENASE"/>
    <property type="match status" value="1"/>
</dbReference>
<keyword evidence="3 6" id="KW-0812">Transmembrane</keyword>
<name>A0A3B1A7D1_9ZZZZ</name>
<feature type="transmembrane region" description="Helical" evidence="6">
    <location>
        <begin position="204"/>
        <end position="231"/>
    </location>
</feature>
<evidence type="ECO:0000256" key="3">
    <source>
        <dbReference type="ARBA" id="ARBA00022692"/>
    </source>
</evidence>
<dbReference type="GO" id="GO:0008137">
    <property type="term" value="F:NADH dehydrogenase (ubiquinone) activity"/>
    <property type="evidence" value="ECO:0007669"/>
    <property type="project" value="InterPro"/>
</dbReference>
<feature type="transmembrane region" description="Helical" evidence="6">
    <location>
        <begin position="305"/>
        <end position="325"/>
    </location>
</feature>
<evidence type="ECO:0000256" key="4">
    <source>
        <dbReference type="ARBA" id="ARBA00022989"/>
    </source>
</evidence>
<evidence type="ECO:0000313" key="8">
    <source>
        <dbReference type="EMBL" id="VAW89624.1"/>
    </source>
</evidence>
<feature type="transmembrane region" description="Helical" evidence="6">
    <location>
        <begin position="162"/>
        <end position="184"/>
    </location>
</feature>
<evidence type="ECO:0000256" key="2">
    <source>
        <dbReference type="ARBA" id="ARBA00022475"/>
    </source>
</evidence>
<dbReference type="PRINTS" id="PR01437">
    <property type="entry name" value="NUOXDRDTASE4"/>
</dbReference>
<evidence type="ECO:0000256" key="1">
    <source>
        <dbReference type="ARBA" id="ARBA00004651"/>
    </source>
</evidence>
<feature type="transmembrane region" description="Helical" evidence="6">
    <location>
        <begin position="132"/>
        <end position="150"/>
    </location>
</feature>
<keyword evidence="4 6" id="KW-1133">Transmembrane helix</keyword>
<comment type="subcellular location">
    <subcellularLocation>
        <location evidence="1">Cell membrane</location>
        <topology evidence="1">Multi-pass membrane protein</topology>
    </subcellularLocation>
</comment>
<feature type="transmembrane region" description="Helical" evidence="6">
    <location>
        <begin position="279"/>
        <end position="298"/>
    </location>
</feature>
<gene>
    <name evidence="8" type="ORF">MNBD_GAMMA18-2391</name>
</gene>
<feature type="transmembrane region" description="Helical" evidence="6">
    <location>
        <begin position="36"/>
        <end position="54"/>
    </location>
</feature>
<feature type="transmembrane region" description="Helical" evidence="6">
    <location>
        <begin position="450"/>
        <end position="471"/>
    </location>
</feature>
<dbReference type="InterPro" id="IPR001750">
    <property type="entry name" value="ND/Mrp_TM"/>
</dbReference>
<reference evidence="8" key="1">
    <citation type="submission" date="2018-06" db="EMBL/GenBank/DDBJ databases">
        <authorList>
            <person name="Zhirakovskaya E."/>
        </authorList>
    </citation>
    <scope>NUCLEOTIDE SEQUENCE</scope>
</reference>
<evidence type="ECO:0000259" key="7">
    <source>
        <dbReference type="Pfam" id="PF00361"/>
    </source>
</evidence>
<dbReference type="EMBL" id="UOFP01000284">
    <property type="protein sequence ID" value="VAW89624.1"/>
    <property type="molecule type" value="Genomic_DNA"/>
</dbReference>
<feature type="transmembrane region" description="Helical" evidence="6">
    <location>
        <begin position="373"/>
        <end position="392"/>
    </location>
</feature>
<feature type="transmembrane region" description="Helical" evidence="6">
    <location>
        <begin position="243"/>
        <end position="267"/>
    </location>
</feature>
<feature type="transmembrane region" description="Helical" evidence="6">
    <location>
        <begin position="109"/>
        <end position="126"/>
    </location>
</feature>
<dbReference type="NCBIfam" id="NF009309">
    <property type="entry name" value="PRK12666.1"/>
    <property type="match status" value="1"/>
</dbReference>
<dbReference type="InterPro" id="IPR003918">
    <property type="entry name" value="NADH_UbQ_OxRdtase"/>
</dbReference>
<feature type="domain" description="NADH:quinone oxidoreductase/Mrp antiporter transmembrane" evidence="7">
    <location>
        <begin position="127"/>
        <end position="424"/>
    </location>
</feature>
<keyword evidence="2" id="KW-1003">Cell membrane</keyword>